<dbReference type="Pfam" id="PF07635">
    <property type="entry name" value="PSCyt1"/>
    <property type="match status" value="1"/>
</dbReference>
<evidence type="ECO:0000256" key="4">
    <source>
        <dbReference type="PROSITE-ProRule" id="PRU00433"/>
    </source>
</evidence>
<evidence type="ECO:0000256" key="3">
    <source>
        <dbReference type="ARBA" id="ARBA00023004"/>
    </source>
</evidence>
<dbReference type="InterPro" id="IPR009056">
    <property type="entry name" value="Cyt_c-like_dom"/>
</dbReference>
<dbReference type="EMBL" id="FNGS01000004">
    <property type="protein sequence ID" value="SDL96088.1"/>
    <property type="molecule type" value="Genomic_DNA"/>
</dbReference>
<evidence type="ECO:0000256" key="1">
    <source>
        <dbReference type="ARBA" id="ARBA00022617"/>
    </source>
</evidence>
<reference evidence="6 7" key="1">
    <citation type="submission" date="2016-10" db="EMBL/GenBank/DDBJ databases">
        <authorList>
            <person name="de Groot N.N."/>
        </authorList>
    </citation>
    <scope>NUCLEOTIDE SEQUENCE [LARGE SCALE GENOMIC DNA]</scope>
    <source>
        <strain evidence="6 7">DSM 21668</strain>
    </source>
</reference>
<dbReference type="RefSeq" id="WP_093201516.1">
    <property type="nucleotide sequence ID" value="NZ_FNGS01000004.1"/>
</dbReference>
<organism evidence="6 7">
    <name type="scientific">Siphonobacter aquaeclarae</name>
    <dbReference type="NCBI Taxonomy" id="563176"/>
    <lineage>
        <taxon>Bacteria</taxon>
        <taxon>Pseudomonadati</taxon>
        <taxon>Bacteroidota</taxon>
        <taxon>Cytophagia</taxon>
        <taxon>Cytophagales</taxon>
        <taxon>Cytophagaceae</taxon>
        <taxon>Siphonobacter</taxon>
    </lineage>
</organism>
<dbReference type="PANTHER" id="PTHR35889">
    <property type="entry name" value="CYCLOINULO-OLIGOSACCHARIDE FRUCTANOTRANSFERASE-RELATED"/>
    <property type="match status" value="1"/>
</dbReference>
<dbReference type="GO" id="GO:0046872">
    <property type="term" value="F:metal ion binding"/>
    <property type="evidence" value="ECO:0007669"/>
    <property type="project" value="UniProtKB-KW"/>
</dbReference>
<feature type="domain" description="Cytochrome c" evidence="5">
    <location>
        <begin position="10"/>
        <end position="120"/>
    </location>
</feature>
<accession>A0A1G9PBF7</accession>
<dbReference type="OrthoDB" id="1450284at2"/>
<dbReference type="Pfam" id="PF07583">
    <property type="entry name" value="PSCyt2"/>
    <property type="match status" value="1"/>
</dbReference>
<dbReference type="PANTHER" id="PTHR35889:SF3">
    <property type="entry name" value="F-BOX DOMAIN-CONTAINING PROTEIN"/>
    <property type="match status" value="1"/>
</dbReference>
<evidence type="ECO:0000313" key="6">
    <source>
        <dbReference type="EMBL" id="SDL96088.1"/>
    </source>
</evidence>
<dbReference type="STRING" id="563176.SAMN04488090_2109"/>
<keyword evidence="2 4" id="KW-0479">Metal-binding</keyword>
<keyword evidence="3 4" id="KW-0408">Iron</keyword>
<protein>
    <submittedName>
        <fullName evidence="6">Planctomycete cytochrome C</fullName>
    </submittedName>
</protein>
<gene>
    <name evidence="6" type="ORF">SAMN04488090_2109</name>
</gene>
<keyword evidence="1 4" id="KW-0349">Heme</keyword>
<evidence type="ECO:0000259" key="5">
    <source>
        <dbReference type="PROSITE" id="PS51007"/>
    </source>
</evidence>
<dbReference type="GO" id="GO:0020037">
    <property type="term" value="F:heme binding"/>
    <property type="evidence" value="ECO:0007669"/>
    <property type="project" value="InterPro"/>
</dbReference>
<dbReference type="InterPro" id="IPR011444">
    <property type="entry name" value="DUF1549"/>
</dbReference>
<dbReference type="InterPro" id="IPR036909">
    <property type="entry name" value="Cyt_c-like_dom_sf"/>
</dbReference>
<dbReference type="Proteomes" id="UP000198901">
    <property type="component" value="Unassembled WGS sequence"/>
</dbReference>
<proteinExistence type="predicted"/>
<dbReference type="PROSITE" id="PS51007">
    <property type="entry name" value="CYTC"/>
    <property type="match status" value="1"/>
</dbReference>
<dbReference type="SUPFAM" id="SSF46626">
    <property type="entry name" value="Cytochrome c"/>
    <property type="match status" value="1"/>
</dbReference>
<keyword evidence="7" id="KW-1185">Reference proteome</keyword>
<evidence type="ECO:0000256" key="2">
    <source>
        <dbReference type="ARBA" id="ARBA00022723"/>
    </source>
</evidence>
<evidence type="ECO:0000313" key="7">
    <source>
        <dbReference type="Proteomes" id="UP000198901"/>
    </source>
</evidence>
<dbReference type="InterPro" id="IPR011429">
    <property type="entry name" value="Cyt_c_Planctomycete-type"/>
</dbReference>
<dbReference type="Pfam" id="PF07587">
    <property type="entry name" value="PSD1"/>
    <property type="match status" value="1"/>
</dbReference>
<sequence length="919" mass="104442">MNTRLWMGAGLLVAGALGYLTIFRHDKVDFNTQVKPLINKNCIACHGGVKRAGGLSLLFREEAVAPTESGKPAIIPGDAKNSEFIRRLHLTDPEERMPLKGPALKQEDIDLLTQWIDEGAEWGNHWAYTAPQRPQVPGGSFFSGIFDFLSGEKAARPIDRFIDRKLKEEKLESLPQADPTVLIRRVSLDLTGLPPSSKILDSYLKNPTEAAYAQAVDSLLASPHFGEKWAAMWMDLARYADSKGYERDDRRDIWRYRDWLIKAFNTDKPYDQFLVEQMAGDLLPQPTDDQLLATAFHRNTMTNDEGGTNNEEFRTAAVLDRVNTTWEVLNSTTFACVQCHSHPYDPFRHEEYYKFLAFFNNSRDEDTYGDYPRLRHFEGDNEAKLKRLTGWLTTSASPEEKARIIRLLKTWEPHINSLTADKFVNSALADEKWLAMRQNGSARFTRVNLTGKTVLLTKFQSFLPNSFWEIRMDKPDGPLLTRIRLDTTTVKPSRWFAEYTIPATQGVHDLYFSVSSTDKVLKDRPEANIAMWDWFAFQAPFPGEGKPGYDENKALFAELLRTGMPSTPVMQENPADMARETHVFDRGNRLVLGKKVEPDVPHSLPPLPKDAPRNRLGLARWMVSPQHPLTARTAVNRFWEQLFGIGLVETLEDFGTQGFTPSNPELLDYLAVEFSTEWKWDVKRLLKEIVLTQAYQRDSKASAEALERDPANRYFARGPRVRLSSEQIRDQMLAVSGLLSGKLYGPGVMPFQPEGVWASPYNGDSWRLSEGEDRYRRAVYTFWKRTSPYPSMMAFDGASREVCLARRIRTNTPLQALVTLNDPVAVEAARQLSYRMAKESSPEKQIRSGYRAVMIRDIQSAKLAVLLQLYQEALAEYRVKPAAAKELLQDCYGARPAERAALTTVASALLNLDEFIVKE</sequence>
<dbReference type="InterPro" id="IPR022655">
    <property type="entry name" value="DUF1553"/>
</dbReference>
<dbReference type="GO" id="GO:0009055">
    <property type="term" value="F:electron transfer activity"/>
    <property type="evidence" value="ECO:0007669"/>
    <property type="project" value="InterPro"/>
</dbReference>
<name>A0A1G9PBF7_9BACT</name>
<dbReference type="AlphaFoldDB" id="A0A1G9PBF7"/>